<dbReference type="InterPro" id="IPR014710">
    <property type="entry name" value="RmlC-like_jellyroll"/>
</dbReference>
<dbReference type="EMBL" id="JBHSTE010000005">
    <property type="protein sequence ID" value="MFC6334111.1"/>
    <property type="molecule type" value="Genomic_DNA"/>
</dbReference>
<evidence type="ECO:0000256" key="2">
    <source>
        <dbReference type="ARBA" id="ARBA00023125"/>
    </source>
</evidence>
<gene>
    <name evidence="5" type="ORF">ACFP56_15895</name>
</gene>
<evidence type="ECO:0000256" key="1">
    <source>
        <dbReference type="ARBA" id="ARBA00023015"/>
    </source>
</evidence>
<feature type="domain" description="HTH araC/xylS-type" evidence="4">
    <location>
        <begin position="165"/>
        <end position="263"/>
    </location>
</feature>
<evidence type="ECO:0000313" key="6">
    <source>
        <dbReference type="Proteomes" id="UP001596233"/>
    </source>
</evidence>
<name>A0ABW1V8D4_9BACL</name>
<dbReference type="Proteomes" id="UP001596233">
    <property type="component" value="Unassembled WGS sequence"/>
</dbReference>
<dbReference type="PANTHER" id="PTHR43280:SF2">
    <property type="entry name" value="HTH-TYPE TRANSCRIPTIONAL REGULATOR EXSA"/>
    <property type="match status" value="1"/>
</dbReference>
<dbReference type="PANTHER" id="PTHR43280">
    <property type="entry name" value="ARAC-FAMILY TRANSCRIPTIONAL REGULATOR"/>
    <property type="match status" value="1"/>
</dbReference>
<dbReference type="Pfam" id="PF12833">
    <property type="entry name" value="HTH_18"/>
    <property type="match status" value="1"/>
</dbReference>
<evidence type="ECO:0000313" key="5">
    <source>
        <dbReference type="EMBL" id="MFC6334111.1"/>
    </source>
</evidence>
<dbReference type="PROSITE" id="PS01124">
    <property type="entry name" value="HTH_ARAC_FAMILY_2"/>
    <property type="match status" value="1"/>
</dbReference>
<dbReference type="SUPFAM" id="SSF46689">
    <property type="entry name" value="Homeodomain-like"/>
    <property type="match status" value="2"/>
</dbReference>
<dbReference type="PROSITE" id="PS00041">
    <property type="entry name" value="HTH_ARAC_FAMILY_1"/>
    <property type="match status" value="1"/>
</dbReference>
<keyword evidence="6" id="KW-1185">Reference proteome</keyword>
<dbReference type="InterPro" id="IPR037923">
    <property type="entry name" value="HTH-like"/>
</dbReference>
<dbReference type="Gene3D" id="2.60.120.10">
    <property type="entry name" value="Jelly Rolls"/>
    <property type="match status" value="1"/>
</dbReference>
<sequence>MRWLEIEAYHKLIPNVFLFNERKCFPDWHISKRKNDFHDLTFVVDGKADYFVNDIKVTVEAGDLLYIPAGSTRAAHTYKASPMHAYPFNFHWEAPYNDTQLPFGVVTKQLISKEILDYIREFKQVWMNQQPFYQLQARALFELILHRLLTSYYRMSEAPVDPRIQKVMRHVTEHYAETITLQDMASQLQLHPVYLGRLFKQHTGTSFKEYVNRIRINHAEMMLASGDFTVTETAERCGFYDISYFSHWFKTVKGYSPSAVKKLILP</sequence>
<keyword evidence="3" id="KW-0804">Transcription</keyword>
<accession>A0ABW1V8D4</accession>
<keyword evidence="2" id="KW-0238">DNA-binding</keyword>
<comment type="caution">
    <text evidence="5">The sequence shown here is derived from an EMBL/GenBank/DDBJ whole genome shotgun (WGS) entry which is preliminary data.</text>
</comment>
<protein>
    <submittedName>
        <fullName evidence="5">Helix-turn-helix domain-containing protein</fullName>
    </submittedName>
</protein>
<evidence type="ECO:0000256" key="3">
    <source>
        <dbReference type="ARBA" id="ARBA00023163"/>
    </source>
</evidence>
<dbReference type="InterPro" id="IPR009057">
    <property type="entry name" value="Homeodomain-like_sf"/>
</dbReference>
<dbReference type="SUPFAM" id="SSF51215">
    <property type="entry name" value="Regulatory protein AraC"/>
    <property type="match status" value="1"/>
</dbReference>
<evidence type="ECO:0000259" key="4">
    <source>
        <dbReference type="PROSITE" id="PS01124"/>
    </source>
</evidence>
<proteinExistence type="predicted"/>
<reference evidence="6" key="1">
    <citation type="journal article" date="2019" name="Int. J. Syst. Evol. Microbiol.">
        <title>The Global Catalogue of Microorganisms (GCM) 10K type strain sequencing project: providing services to taxonomists for standard genome sequencing and annotation.</title>
        <authorList>
            <consortium name="The Broad Institute Genomics Platform"/>
            <consortium name="The Broad Institute Genome Sequencing Center for Infectious Disease"/>
            <person name="Wu L."/>
            <person name="Ma J."/>
        </authorList>
    </citation>
    <scope>NUCLEOTIDE SEQUENCE [LARGE SCALE GENOMIC DNA]</scope>
    <source>
        <strain evidence="6">PCU 280</strain>
    </source>
</reference>
<organism evidence="5 6">
    <name type="scientific">Paenibacillus septentrionalis</name>
    <dbReference type="NCBI Taxonomy" id="429342"/>
    <lineage>
        <taxon>Bacteria</taxon>
        <taxon>Bacillati</taxon>
        <taxon>Bacillota</taxon>
        <taxon>Bacilli</taxon>
        <taxon>Bacillales</taxon>
        <taxon>Paenibacillaceae</taxon>
        <taxon>Paenibacillus</taxon>
    </lineage>
</organism>
<dbReference type="Gene3D" id="1.10.10.60">
    <property type="entry name" value="Homeodomain-like"/>
    <property type="match status" value="2"/>
</dbReference>
<dbReference type="RefSeq" id="WP_379236296.1">
    <property type="nucleotide sequence ID" value="NZ_JBHSTE010000005.1"/>
</dbReference>
<dbReference type="InterPro" id="IPR018060">
    <property type="entry name" value="HTH_AraC"/>
</dbReference>
<dbReference type="SMART" id="SM00342">
    <property type="entry name" value="HTH_ARAC"/>
    <property type="match status" value="1"/>
</dbReference>
<keyword evidence="1" id="KW-0805">Transcription regulation</keyword>
<dbReference type="InterPro" id="IPR018062">
    <property type="entry name" value="HTH_AraC-typ_CS"/>
</dbReference>